<keyword evidence="11" id="KW-1185">Reference proteome</keyword>
<accession>A0A835XSY9</accession>
<evidence type="ECO:0000256" key="8">
    <source>
        <dbReference type="SAM" id="Phobius"/>
    </source>
</evidence>
<dbReference type="PANTHER" id="PTHR43066:SF1">
    <property type="entry name" value="RHOMBOID PROTEIN 2"/>
    <property type="match status" value="1"/>
</dbReference>
<reference evidence="10" key="1">
    <citation type="journal article" date="2020" name="bioRxiv">
        <title>Comparative genomics of Chlamydomonas.</title>
        <authorList>
            <person name="Craig R.J."/>
            <person name="Hasan A.R."/>
            <person name="Ness R.W."/>
            <person name="Keightley P.D."/>
        </authorList>
    </citation>
    <scope>NUCLEOTIDE SEQUENCE</scope>
    <source>
        <strain evidence="10">CCAP 11/70</strain>
    </source>
</reference>
<organism evidence="10 11">
    <name type="scientific">Edaphochlamys debaryana</name>
    <dbReference type="NCBI Taxonomy" id="47281"/>
    <lineage>
        <taxon>Eukaryota</taxon>
        <taxon>Viridiplantae</taxon>
        <taxon>Chlorophyta</taxon>
        <taxon>core chlorophytes</taxon>
        <taxon>Chlorophyceae</taxon>
        <taxon>CS clade</taxon>
        <taxon>Chlamydomonadales</taxon>
        <taxon>Chlamydomonadales incertae sedis</taxon>
        <taxon>Edaphochlamys</taxon>
    </lineage>
</organism>
<dbReference type="AlphaFoldDB" id="A0A835XSY9"/>
<dbReference type="OrthoDB" id="272778at2759"/>
<dbReference type="GO" id="GO:0016020">
    <property type="term" value="C:membrane"/>
    <property type="evidence" value="ECO:0007669"/>
    <property type="project" value="UniProtKB-SubCell"/>
</dbReference>
<name>A0A835XSY9_9CHLO</name>
<evidence type="ECO:0000256" key="5">
    <source>
        <dbReference type="ARBA" id="ARBA00022989"/>
    </source>
</evidence>
<feature type="compositionally biased region" description="Gly residues" evidence="7">
    <location>
        <begin position="193"/>
        <end position="207"/>
    </location>
</feature>
<dbReference type="PROSITE" id="PS50030">
    <property type="entry name" value="UBA"/>
    <property type="match status" value="1"/>
</dbReference>
<comment type="caution">
    <text evidence="10">The sequence shown here is derived from an EMBL/GenBank/DDBJ whole genome shotgun (WGS) entry which is preliminary data.</text>
</comment>
<evidence type="ECO:0000256" key="6">
    <source>
        <dbReference type="ARBA" id="ARBA00023136"/>
    </source>
</evidence>
<feature type="transmembrane region" description="Helical" evidence="8">
    <location>
        <begin position="12"/>
        <end position="30"/>
    </location>
</feature>
<dbReference type="SUPFAM" id="SSF144091">
    <property type="entry name" value="Rhomboid-like"/>
    <property type="match status" value="1"/>
</dbReference>
<dbReference type="Proteomes" id="UP000612055">
    <property type="component" value="Unassembled WGS sequence"/>
</dbReference>
<dbReference type="SMART" id="SM00165">
    <property type="entry name" value="UBA"/>
    <property type="match status" value="1"/>
</dbReference>
<feature type="domain" description="UBA" evidence="9">
    <location>
        <begin position="212"/>
        <end position="253"/>
    </location>
</feature>
<evidence type="ECO:0000256" key="1">
    <source>
        <dbReference type="ARBA" id="ARBA00004141"/>
    </source>
</evidence>
<dbReference type="EMBL" id="JAEHOE010000076">
    <property type="protein sequence ID" value="KAG2489179.1"/>
    <property type="molecule type" value="Genomic_DNA"/>
</dbReference>
<dbReference type="InterPro" id="IPR009060">
    <property type="entry name" value="UBA-like_sf"/>
</dbReference>
<gene>
    <name evidence="10" type="ORF">HYH03_012405</name>
</gene>
<dbReference type="InterPro" id="IPR015940">
    <property type="entry name" value="UBA"/>
</dbReference>
<comment type="subcellular location">
    <subcellularLocation>
        <location evidence="1">Membrane</location>
        <topology evidence="1">Multi-pass membrane protein</topology>
    </subcellularLocation>
</comment>
<dbReference type="PANTHER" id="PTHR43066">
    <property type="entry name" value="RHOMBOID-RELATED PROTEIN"/>
    <property type="match status" value="1"/>
</dbReference>
<keyword evidence="3" id="KW-0645">Protease</keyword>
<evidence type="ECO:0000313" key="11">
    <source>
        <dbReference type="Proteomes" id="UP000612055"/>
    </source>
</evidence>
<dbReference type="SUPFAM" id="SSF46934">
    <property type="entry name" value="UBA-like"/>
    <property type="match status" value="1"/>
</dbReference>
<feature type="region of interest" description="Disordered" evidence="7">
    <location>
        <begin position="168"/>
        <end position="212"/>
    </location>
</feature>
<dbReference type="Gene3D" id="1.10.8.10">
    <property type="entry name" value="DNA helicase RuvA subunit, C-terminal domain"/>
    <property type="match status" value="1"/>
</dbReference>
<keyword evidence="3" id="KW-0378">Hydrolase</keyword>
<keyword evidence="4 8" id="KW-0812">Transmembrane</keyword>
<comment type="similarity">
    <text evidence="2">Belongs to the peptidase S54 family.</text>
</comment>
<sequence>MQLVPGVLSHALVFSSPAELLFGTLVMYYFRLLERESGSAKFGAFAAASTGIAALLQWALGRAGAALPATPSGPYALLFACFVQYACQVPPASKMVVMGWRLSDKVFLYLVGLQLLLSGGTGSLLVGSCGLAAGVLYRVNAFGLKRLRFPAFVNRFFASTLGALLGSDAGPTQPQAPGRPGPGGAQRRAPGARGQGGEGGGGGGGGAASHLPAPSREAVQQLVAMGFAEGEAARALQLANNDLQAAIGLLLSG</sequence>
<dbReference type="GO" id="GO:0006508">
    <property type="term" value="P:proteolysis"/>
    <property type="evidence" value="ECO:0007669"/>
    <property type="project" value="UniProtKB-KW"/>
</dbReference>
<evidence type="ECO:0000256" key="3">
    <source>
        <dbReference type="ARBA" id="ARBA00022670"/>
    </source>
</evidence>
<keyword evidence="6 8" id="KW-0472">Membrane</keyword>
<evidence type="ECO:0000259" key="9">
    <source>
        <dbReference type="PROSITE" id="PS50030"/>
    </source>
</evidence>
<protein>
    <recommendedName>
        <fullName evidence="9">UBA domain-containing protein</fullName>
    </recommendedName>
</protein>
<evidence type="ECO:0000313" key="10">
    <source>
        <dbReference type="EMBL" id="KAG2489179.1"/>
    </source>
</evidence>
<proteinExistence type="inferred from homology"/>
<dbReference type="GO" id="GO:0004252">
    <property type="term" value="F:serine-type endopeptidase activity"/>
    <property type="evidence" value="ECO:0007669"/>
    <property type="project" value="TreeGrafter"/>
</dbReference>
<feature type="compositionally biased region" description="Low complexity" evidence="7">
    <location>
        <begin position="169"/>
        <end position="178"/>
    </location>
</feature>
<evidence type="ECO:0000256" key="4">
    <source>
        <dbReference type="ARBA" id="ARBA00022692"/>
    </source>
</evidence>
<dbReference type="Pfam" id="PF00627">
    <property type="entry name" value="UBA"/>
    <property type="match status" value="1"/>
</dbReference>
<evidence type="ECO:0000256" key="2">
    <source>
        <dbReference type="ARBA" id="ARBA00009045"/>
    </source>
</evidence>
<feature type="transmembrane region" description="Helical" evidence="8">
    <location>
        <begin position="42"/>
        <end position="60"/>
    </location>
</feature>
<keyword evidence="5 8" id="KW-1133">Transmembrane helix</keyword>
<dbReference type="InterPro" id="IPR035952">
    <property type="entry name" value="Rhomboid-like_sf"/>
</dbReference>
<feature type="transmembrane region" description="Helical" evidence="8">
    <location>
        <begin position="106"/>
        <end position="139"/>
    </location>
</feature>
<evidence type="ECO:0000256" key="7">
    <source>
        <dbReference type="SAM" id="MobiDB-lite"/>
    </source>
</evidence>